<dbReference type="InterPro" id="IPR008928">
    <property type="entry name" value="6-hairpin_glycosidase_sf"/>
</dbReference>
<protein>
    <submittedName>
        <fullName evidence="6">Putative alpha-1,2-mannosidase</fullName>
    </submittedName>
</protein>
<accession>I6ZRZ1</accession>
<dbReference type="InterPro" id="IPR041371">
    <property type="entry name" value="GH92_N"/>
</dbReference>
<feature type="region of interest" description="Disordered" evidence="1">
    <location>
        <begin position="102"/>
        <end position="123"/>
    </location>
</feature>
<feature type="chain" id="PRO_5003706909" evidence="2">
    <location>
        <begin position="21"/>
        <end position="979"/>
    </location>
</feature>
<evidence type="ECO:0000313" key="6">
    <source>
        <dbReference type="EMBL" id="AFN74829.1"/>
    </source>
</evidence>
<dbReference type="Gene3D" id="3.30.2080.10">
    <property type="entry name" value="GH92 mannosidase domain"/>
    <property type="match status" value="1"/>
</dbReference>
<dbReference type="InterPro" id="IPR014718">
    <property type="entry name" value="GH-type_carb-bd"/>
</dbReference>
<dbReference type="SUPFAM" id="SSF49785">
    <property type="entry name" value="Galactose-binding domain-like"/>
    <property type="match status" value="1"/>
</dbReference>
<keyword evidence="7" id="KW-1185">Reference proteome</keyword>
<dbReference type="OrthoDB" id="9804511at2"/>
<reference evidence="6 7" key="1">
    <citation type="journal article" date="2013" name="PLoS ONE">
        <title>Genomic analysis of Melioribacter roseus, facultatively anaerobic organotrophic bacterium representing a novel deep lineage within Bacteriodetes/Chlorobi group.</title>
        <authorList>
            <person name="Kadnikov V.V."/>
            <person name="Mardanov A.V."/>
            <person name="Podosokorskaya O.A."/>
            <person name="Gavrilov S.N."/>
            <person name="Kublanov I.V."/>
            <person name="Beletsky A.V."/>
            <person name="Bonch-Osmolovskaya E.A."/>
            <person name="Ravin N.V."/>
        </authorList>
    </citation>
    <scope>NUCLEOTIDE SEQUENCE [LARGE SCALE GENOMIC DNA]</scope>
    <source>
        <strain evidence="7">JCM 17771 / P3M-2</strain>
    </source>
</reference>
<evidence type="ECO:0000259" key="4">
    <source>
        <dbReference type="Pfam" id="PF07971"/>
    </source>
</evidence>
<dbReference type="Pfam" id="PF13287">
    <property type="entry name" value="Fn3_assoc"/>
    <property type="match status" value="1"/>
</dbReference>
<dbReference type="InterPro" id="IPR000421">
    <property type="entry name" value="FA58C"/>
</dbReference>
<sequence>MKVFKFLIAIIFASSLCVIAQNKLTDFVNPFVGTDGHGHTYPGASLPFGMVQLSPDTDTEGWDWCSGYHYSDNSLIGFSHTHLSGTGCADYGDILFMPTTGELKLEPGSKDDPDSGYRSRFKHESEKASPGYYSVFLEDYKINVELTVTKRAGYHKYVFPESENSHILIDLAHGIQDRVIDSKLIVVNDTTVKGYRRSAGWAKDHTVYFYAVFSKPFESRSVFKNDKPVNNKEAAGKNVKAAFHFRTNPNEPVYVKVGISHTSLEGAEKNLKSEINQRDFDSIKKQAEAEWENRLSSIVIEDSDATKKRIFYTALYHAFLSPNILSDVDGSYIGMDGKIHHEENFTLYTVFSLWDTFRALHPLFTIIAPKENVDMINSMLRKYEESGQLPIWELASNETGTMIGYHSIPVIADAIIKNLPGINNELALKAMKRSAMSDARGLNAYKEMGYIPSDHEHESVSKTLEYSYDDWCIAQVANVTGDKDAVRYYLERSKYYVNLFDPVTRFFRPKKNGKWVSPFDPYVVSRDYTEANSWQYSFFAPHDVNGLIDLFGGDENFDKRLDELFNADTKLKGRHQPDISGLIGQYAHGNEPSHHIAYLYNYIGKPYKTQEIVNRILNTLYTDKPDGLSGNEDCGQMSAWYVLSSLGFYPVCPGQDQYIIGKPHFEKAVINLENGNSFVIKTQNLSDRNIYIGSAKLNGSYHAASYITHKDIINGGNIVFEMVGEPTNWGFDKVDRPQSYVDLEFIPIPFIKSGEKVFKGETVVELESIDGAEIYYVLDSNDPKTNGLLYNEPIIVNNSTLLKFVSSKDGIFSKVVTSEFHKVPTNWDIHYNTMYDPPYTGGGKWGLIDGIRGNENFNSDAWQGYEGKNLNVVIDLGNAEKINELSINFLQNIGSWIFLPEKVEFYLSLDGKNFVKVYSAEYKLTEYDKFEGIKHFGTKLLNKEARYIKIIGKNIGVCPSWHPGAGGKAWIFVDEININ</sequence>
<dbReference type="GO" id="GO:0005829">
    <property type="term" value="C:cytosol"/>
    <property type="evidence" value="ECO:0007669"/>
    <property type="project" value="TreeGrafter"/>
</dbReference>
<dbReference type="InterPro" id="IPR008979">
    <property type="entry name" value="Galactose-bd-like_sf"/>
</dbReference>
<dbReference type="NCBIfam" id="TIGR01180">
    <property type="entry name" value="aman2_put"/>
    <property type="match status" value="1"/>
</dbReference>
<dbReference type="InterPro" id="IPR012939">
    <property type="entry name" value="Glyco_hydro_92"/>
</dbReference>
<dbReference type="EMBL" id="CP003557">
    <property type="protein sequence ID" value="AFN74829.1"/>
    <property type="molecule type" value="Genomic_DNA"/>
</dbReference>
<dbReference type="PANTHER" id="PTHR12143">
    <property type="entry name" value="PEPTIDE N-GLYCANASE PNGASE -RELATED"/>
    <property type="match status" value="1"/>
</dbReference>
<dbReference type="Pfam" id="PF17678">
    <property type="entry name" value="Glyco_hydro_92N"/>
    <property type="match status" value="1"/>
</dbReference>
<feature type="domain" description="Glycosyl hydrolase family 92 N-terminal" evidence="5">
    <location>
        <begin position="27"/>
        <end position="260"/>
    </location>
</feature>
<dbReference type="GO" id="GO:0000224">
    <property type="term" value="F:peptide-N4-(N-acetyl-beta-glucosaminyl)asparagine amidase activity"/>
    <property type="evidence" value="ECO:0007669"/>
    <property type="project" value="TreeGrafter"/>
</dbReference>
<dbReference type="PATRIC" id="fig|1191523.3.peg.1691"/>
<dbReference type="Pfam" id="PF00754">
    <property type="entry name" value="F5_F8_type_C"/>
    <property type="match status" value="1"/>
</dbReference>
<evidence type="ECO:0000256" key="1">
    <source>
        <dbReference type="SAM" id="MobiDB-lite"/>
    </source>
</evidence>
<feature type="signal peptide" evidence="2">
    <location>
        <begin position="1"/>
        <end position="20"/>
    </location>
</feature>
<dbReference type="InterPro" id="IPR026876">
    <property type="entry name" value="Fn3_assoc_repeat"/>
</dbReference>
<evidence type="ECO:0000259" key="3">
    <source>
        <dbReference type="Pfam" id="PF00754"/>
    </source>
</evidence>
<dbReference type="STRING" id="1191523.MROS_1594"/>
<dbReference type="SUPFAM" id="SSF48208">
    <property type="entry name" value="Six-hairpin glycosidases"/>
    <property type="match status" value="1"/>
</dbReference>
<dbReference type="Proteomes" id="UP000009011">
    <property type="component" value="Chromosome"/>
</dbReference>
<dbReference type="Gene3D" id="1.20.1050.60">
    <property type="entry name" value="alpha-1,2-mannosidase"/>
    <property type="match status" value="1"/>
</dbReference>
<evidence type="ECO:0000313" key="7">
    <source>
        <dbReference type="Proteomes" id="UP000009011"/>
    </source>
</evidence>
<gene>
    <name evidence="6" type="ordered locus">MROS_1594</name>
</gene>
<dbReference type="InterPro" id="IPR050883">
    <property type="entry name" value="PNGase"/>
</dbReference>
<dbReference type="eggNOG" id="COG3537">
    <property type="taxonomic scope" value="Bacteria"/>
</dbReference>
<feature type="domain" description="Glycosyl hydrolase family 92" evidence="4">
    <location>
        <begin position="266"/>
        <end position="722"/>
    </location>
</feature>
<feature type="domain" description="F5/8 type C" evidence="3">
    <location>
        <begin position="853"/>
        <end position="954"/>
    </location>
</feature>
<dbReference type="InterPro" id="IPR005887">
    <property type="entry name" value="GH92_a_mannosidase_put"/>
</dbReference>
<dbReference type="KEGG" id="mro:MROS_1594"/>
<dbReference type="AlphaFoldDB" id="I6ZRZ1"/>
<dbReference type="Gene3D" id="2.60.120.260">
    <property type="entry name" value="Galactose-binding domain-like"/>
    <property type="match status" value="1"/>
</dbReference>
<dbReference type="Pfam" id="PF07971">
    <property type="entry name" value="Glyco_hydro_92"/>
    <property type="match status" value="1"/>
</dbReference>
<keyword evidence="2" id="KW-0732">Signal</keyword>
<dbReference type="GO" id="GO:0006516">
    <property type="term" value="P:glycoprotein catabolic process"/>
    <property type="evidence" value="ECO:0007669"/>
    <property type="project" value="TreeGrafter"/>
</dbReference>
<feature type="compositionally biased region" description="Basic and acidic residues" evidence="1">
    <location>
        <begin position="103"/>
        <end position="123"/>
    </location>
</feature>
<dbReference type="GO" id="GO:0030246">
    <property type="term" value="F:carbohydrate binding"/>
    <property type="evidence" value="ECO:0007669"/>
    <property type="project" value="InterPro"/>
</dbReference>
<proteinExistence type="predicted"/>
<dbReference type="PANTHER" id="PTHR12143:SF39">
    <property type="entry name" value="SECRETED PROTEIN"/>
    <property type="match status" value="1"/>
</dbReference>
<organism evidence="6 7">
    <name type="scientific">Melioribacter roseus (strain DSM 23840 / JCM 17771 / VKM B-2668 / P3M-2)</name>
    <dbReference type="NCBI Taxonomy" id="1191523"/>
    <lineage>
        <taxon>Bacteria</taxon>
        <taxon>Pseudomonadati</taxon>
        <taxon>Ignavibacteriota</taxon>
        <taxon>Ignavibacteria</taxon>
        <taxon>Ignavibacteriales</taxon>
        <taxon>Melioribacteraceae</taxon>
        <taxon>Melioribacter</taxon>
    </lineage>
</organism>
<evidence type="ECO:0000256" key="2">
    <source>
        <dbReference type="SAM" id="SignalP"/>
    </source>
</evidence>
<dbReference type="Gene3D" id="1.20.1610.10">
    <property type="entry name" value="alpha-1,2-mannosidases domains"/>
    <property type="match status" value="1"/>
</dbReference>
<dbReference type="Gene3D" id="2.70.98.10">
    <property type="match status" value="1"/>
</dbReference>
<dbReference type="FunFam" id="1.20.1050.60:FF:000001">
    <property type="entry name" value="Putative alpha-1,2-mannosidase"/>
    <property type="match status" value="1"/>
</dbReference>
<evidence type="ECO:0000259" key="5">
    <source>
        <dbReference type="Pfam" id="PF17678"/>
    </source>
</evidence>
<dbReference type="HOGENOM" id="CLU_003690_3_0_10"/>
<name>I6ZRZ1_MELRP</name>
<dbReference type="RefSeq" id="WP_014856263.1">
    <property type="nucleotide sequence ID" value="NC_018178.1"/>
</dbReference>
<dbReference type="GO" id="GO:0005975">
    <property type="term" value="P:carbohydrate metabolic process"/>
    <property type="evidence" value="ECO:0007669"/>
    <property type="project" value="InterPro"/>
</dbReference>
<dbReference type="FunFam" id="3.30.2080.10:FF:000001">
    <property type="entry name" value="Alpha-1,2-mannosidase subfamily"/>
    <property type="match status" value="1"/>
</dbReference>